<dbReference type="AlphaFoldDB" id="A0A1G8PL52"/>
<dbReference type="RefSeq" id="WP_091587411.1">
    <property type="nucleotide sequence ID" value="NZ_FNDU01000015.1"/>
</dbReference>
<evidence type="ECO:0000259" key="2">
    <source>
        <dbReference type="PROSITE" id="PS51272"/>
    </source>
</evidence>
<dbReference type="STRING" id="930129.SAMN05216352_11523"/>
<evidence type="ECO:0000313" key="4">
    <source>
        <dbReference type="Proteomes" id="UP000199017"/>
    </source>
</evidence>
<dbReference type="InterPro" id="IPR001119">
    <property type="entry name" value="SLH_dom"/>
</dbReference>
<evidence type="ECO:0000313" key="3">
    <source>
        <dbReference type="EMBL" id="SDI93224.1"/>
    </source>
</evidence>
<dbReference type="PANTHER" id="PTHR43308">
    <property type="entry name" value="OUTER MEMBRANE PROTEIN ALPHA-RELATED"/>
    <property type="match status" value="1"/>
</dbReference>
<accession>A0A1G8PL52</accession>
<reference evidence="3 4" key="1">
    <citation type="submission" date="2016-10" db="EMBL/GenBank/DDBJ databases">
        <authorList>
            <person name="de Groot N.N."/>
        </authorList>
    </citation>
    <scope>NUCLEOTIDE SEQUENCE [LARGE SCALE GENOMIC DNA]</scope>
    <source>
        <strain evidence="4">P4B,CCM 7963,CECT 7998,DSM 25260,IBRC-M 10614,KCTC 13821</strain>
    </source>
</reference>
<evidence type="ECO:0000256" key="1">
    <source>
        <dbReference type="ARBA" id="ARBA00022729"/>
    </source>
</evidence>
<dbReference type="EMBL" id="FNDU01000015">
    <property type="protein sequence ID" value="SDI93224.1"/>
    <property type="molecule type" value="Genomic_DNA"/>
</dbReference>
<keyword evidence="4" id="KW-1185">Reference proteome</keyword>
<keyword evidence="1" id="KW-0732">Signal</keyword>
<feature type="domain" description="SLH" evidence="2">
    <location>
        <begin position="72"/>
        <end position="135"/>
    </location>
</feature>
<organism evidence="3 4">
    <name type="scientific">Alteribacillus bidgolensis</name>
    <dbReference type="NCBI Taxonomy" id="930129"/>
    <lineage>
        <taxon>Bacteria</taxon>
        <taxon>Bacillati</taxon>
        <taxon>Bacillota</taxon>
        <taxon>Bacilli</taxon>
        <taxon>Bacillales</taxon>
        <taxon>Bacillaceae</taxon>
        <taxon>Alteribacillus</taxon>
    </lineage>
</organism>
<sequence>MIIGRTLEADVQQQNEHHFLDVSAETSGSDYIHTLTNEGIFAKSDHFHPQNPLTRAQMAKIVVLAFELDGSSNKTFDDVGTDHWAADYINTLVAAGITTGTSDKTYSPNDSINRGQMAVFINRTLDYLEEQPTGGGLEIDDIIID</sequence>
<gene>
    <name evidence="3" type="ORF">SAMN05216352_11523</name>
</gene>
<dbReference type="OrthoDB" id="5845122at2"/>
<dbReference type="PROSITE" id="PS51272">
    <property type="entry name" value="SLH"/>
    <property type="match status" value="2"/>
</dbReference>
<proteinExistence type="predicted"/>
<dbReference type="Pfam" id="PF00395">
    <property type="entry name" value="SLH"/>
    <property type="match status" value="2"/>
</dbReference>
<dbReference type="PANTHER" id="PTHR43308:SF5">
    <property type="entry name" value="S-LAYER PROTEIN _ PEPTIDOGLYCAN ENDO-BETA-N-ACETYLGLUCOSAMINIDASE"/>
    <property type="match status" value="1"/>
</dbReference>
<name>A0A1G8PL52_9BACI</name>
<dbReference type="Proteomes" id="UP000199017">
    <property type="component" value="Unassembled WGS sequence"/>
</dbReference>
<protein>
    <submittedName>
        <fullName evidence="3">S-layer homology domain-containing protein</fullName>
    </submittedName>
</protein>
<feature type="domain" description="SLH" evidence="2">
    <location>
        <begin position="15"/>
        <end position="71"/>
    </location>
</feature>
<dbReference type="InterPro" id="IPR051465">
    <property type="entry name" value="Cell_Envelope_Struct_Comp"/>
</dbReference>